<name>A0A0G4I3K3_9ALVE</name>
<feature type="disulfide bond" evidence="2">
    <location>
        <begin position="65"/>
        <end position="74"/>
    </location>
</feature>
<dbReference type="InterPro" id="IPR000742">
    <property type="entry name" value="EGF"/>
</dbReference>
<sequence>MCDPNPCRNDGVCENGALSAICSCPFPFYGTECELEENFPDFCDPNPCQNDGVCENGALSAICSCPFPFYGTECELEENFPDFCDPNPCQNDGVCENGALSAICSCPFPFYGTECELEENFPDFCDPNPCQNGGVCENGALSAICSCPFPLYGTECELEELPPTPPNCPAGMVRAPQSDNDIALGQVRCLGYDNQFALRTQARASCRRAFGNDAELLVVDSVDIWHIAGNRILQLQAGAGGGNRGARARTAGIQIAAVEGFENAGWESSRYWGYDLDGDLTPDFGYEWHTASGYFWREGFPDEGATSFDPSRPREVILDFDQLERSGVDPPGWFGFTDFLVSGAGNFRNLCQVALPYLPYFAETPEVE</sequence>
<dbReference type="PANTHER" id="PTHR24033">
    <property type="entry name" value="EGF-LIKE DOMAIN-CONTAINING PROTEIN"/>
    <property type="match status" value="1"/>
</dbReference>
<evidence type="ECO:0000256" key="2">
    <source>
        <dbReference type="PROSITE-ProRule" id="PRU00076"/>
    </source>
</evidence>
<reference evidence="4" key="1">
    <citation type="submission" date="2014-11" db="EMBL/GenBank/DDBJ databases">
        <authorList>
            <person name="Otto D Thomas"/>
            <person name="Naeem Raeece"/>
        </authorList>
    </citation>
    <scope>NUCLEOTIDE SEQUENCE</scope>
</reference>
<gene>
    <name evidence="4" type="ORF">Cvel_10692</name>
</gene>
<dbReference type="InterPro" id="IPR001881">
    <property type="entry name" value="EGF-like_Ca-bd_dom"/>
</dbReference>
<keyword evidence="2" id="KW-0245">EGF-like domain</keyword>
<keyword evidence="1 2" id="KW-1015">Disulfide bond</keyword>
<dbReference type="PROSITE" id="PS00022">
    <property type="entry name" value="EGF_1"/>
    <property type="match status" value="4"/>
</dbReference>
<dbReference type="SMART" id="SM00179">
    <property type="entry name" value="EGF_CA"/>
    <property type="match status" value="4"/>
</dbReference>
<dbReference type="PANTHER" id="PTHR24033:SF193">
    <property type="entry name" value="NETRIN-G1-RELATED"/>
    <property type="match status" value="1"/>
</dbReference>
<dbReference type="PhylomeDB" id="A0A0G4I3K3"/>
<evidence type="ECO:0000313" key="4">
    <source>
        <dbReference type="EMBL" id="CEM51556.1"/>
    </source>
</evidence>
<dbReference type="SMART" id="SM00181">
    <property type="entry name" value="EGF"/>
    <property type="match status" value="4"/>
</dbReference>
<comment type="caution">
    <text evidence="2">Lacks conserved residue(s) required for the propagation of feature annotation.</text>
</comment>
<accession>A0A0G4I3K3</accession>
<organism evidence="4">
    <name type="scientific">Chromera velia CCMP2878</name>
    <dbReference type="NCBI Taxonomy" id="1169474"/>
    <lineage>
        <taxon>Eukaryota</taxon>
        <taxon>Sar</taxon>
        <taxon>Alveolata</taxon>
        <taxon>Colpodellida</taxon>
        <taxon>Chromeraceae</taxon>
        <taxon>Chromera</taxon>
    </lineage>
</organism>
<feature type="domain" description="EGF-like" evidence="3">
    <location>
        <begin position="39"/>
        <end position="75"/>
    </location>
</feature>
<dbReference type="PROSITE" id="PS01186">
    <property type="entry name" value="EGF_2"/>
    <property type="match status" value="3"/>
</dbReference>
<dbReference type="SUPFAM" id="SSF57196">
    <property type="entry name" value="EGF/Laminin"/>
    <property type="match status" value="4"/>
</dbReference>
<feature type="disulfide bond" evidence="2">
    <location>
        <begin position="106"/>
        <end position="115"/>
    </location>
</feature>
<dbReference type="PROSITE" id="PS50026">
    <property type="entry name" value="EGF_3"/>
    <property type="match status" value="4"/>
</dbReference>
<protein>
    <recommendedName>
        <fullName evidence="3">EGF-like domain-containing protein</fullName>
    </recommendedName>
</protein>
<feature type="domain" description="EGF-like" evidence="3">
    <location>
        <begin position="1"/>
        <end position="34"/>
    </location>
</feature>
<dbReference type="Gene3D" id="2.10.25.10">
    <property type="entry name" value="Laminin"/>
    <property type="match status" value="4"/>
</dbReference>
<feature type="disulfide bond" evidence="2">
    <location>
        <begin position="24"/>
        <end position="33"/>
    </location>
</feature>
<dbReference type="InterPro" id="IPR051830">
    <property type="entry name" value="NOTCH_homolog"/>
</dbReference>
<evidence type="ECO:0000259" key="3">
    <source>
        <dbReference type="PROSITE" id="PS50026"/>
    </source>
</evidence>
<evidence type="ECO:0000256" key="1">
    <source>
        <dbReference type="ARBA" id="ARBA00023157"/>
    </source>
</evidence>
<dbReference type="EMBL" id="CDMZ01004976">
    <property type="protein sequence ID" value="CEM51556.1"/>
    <property type="molecule type" value="Genomic_DNA"/>
</dbReference>
<dbReference type="CDD" id="cd00054">
    <property type="entry name" value="EGF_CA"/>
    <property type="match status" value="4"/>
</dbReference>
<dbReference type="AlphaFoldDB" id="A0A0G4I3K3"/>
<dbReference type="GO" id="GO:0005509">
    <property type="term" value="F:calcium ion binding"/>
    <property type="evidence" value="ECO:0007669"/>
    <property type="project" value="InterPro"/>
</dbReference>
<feature type="domain" description="EGF-like" evidence="3">
    <location>
        <begin position="121"/>
        <end position="157"/>
    </location>
</feature>
<proteinExistence type="predicted"/>
<feature type="disulfide bond" evidence="2">
    <location>
        <begin position="147"/>
        <end position="156"/>
    </location>
</feature>
<feature type="domain" description="EGF-like" evidence="3">
    <location>
        <begin position="80"/>
        <end position="116"/>
    </location>
</feature>
<dbReference type="VEuPathDB" id="CryptoDB:Cvel_10692"/>